<organism evidence="9 10">
    <name type="scientific">Arthrobacter rhombi</name>
    <dbReference type="NCBI Taxonomy" id="71253"/>
    <lineage>
        <taxon>Bacteria</taxon>
        <taxon>Bacillati</taxon>
        <taxon>Actinomycetota</taxon>
        <taxon>Actinomycetes</taxon>
        <taxon>Micrococcales</taxon>
        <taxon>Micrococcaceae</taxon>
        <taxon>Arthrobacter</taxon>
    </lineage>
</organism>
<dbReference type="CDD" id="cd06261">
    <property type="entry name" value="TM_PBP2"/>
    <property type="match status" value="1"/>
</dbReference>
<keyword evidence="2 7" id="KW-0813">Transport</keyword>
<evidence type="ECO:0000313" key="10">
    <source>
        <dbReference type="Proteomes" id="UP000195913"/>
    </source>
</evidence>
<dbReference type="PANTHER" id="PTHR30465">
    <property type="entry name" value="INNER MEMBRANE ABC TRANSPORTER"/>
    <property type="match status" value="1"/>
</dbReference>
<dbReference type="PROSITE" id="PS50928">
    <property type="entry name" value="ABC_TM1"/>
    <property type="match status" value="1"/>
</dbReference>
<dbReference type="Gene3D" id="1.10.3720.10">
    <property type="entry name" value="MetI-like"/>
    <property type="match status" value="1"/>
</dbReference>
<evidence type="ECO:0000256" key="6">
    <source>
        <dbReference type="ARBA" id="ARBA00023136"/>
    </source>
</evidence>
<feature type="transmembrane region" description="Helical" evidence="7">
    <location>
        <begin position="481"/>
        <end position="506"/>
    </location>
</feature>
<evidence type="ECO:0000256" key="4">
    <source>
        <dbReference type="ARBA" id="ARBA00022692"/>
    </source>
</evidence>
<feature type="transmembrane region" description="Helical" evidence="7">
    <location>
        <begin position="433"/>
        <end position="454"/>
    </location>
</feature>
<evidence type="ECO:0000313" key="9">
    <source>
        <dbReference type="EMBL" id="SJM68653.1"/>
    </source>
</evidence>
<keyword evidence="5 7" id="KW-1133">Transmembrane helix</keyword>
<evidence type="ECO:0000256" key="1">
    <source>
        <dbReference type="ARBA" id="ARBA00004651"/>
    </source>
</evidence>
<evidence type="ECO:0000256" key="2">
    <source>
        <dbReference type="ARBA" id="ARBA00022448"/>
    </source>
</evidence>
<feature type="transmembrane region" description="Helical" evidence="7">
    <location>
        <begin position="260"/>
        <end position="278"/>
    </location>
</feature>
<comment type="subcellular location">
    <subcellularLocation>
        <location evidence="1 7">Cell membrane</location>
        <topology evidence="1 7">Multi-pass membrane protein</topology>
    </subcellularLocation>
</comment>
<feature type="transmembrane region" description="Helical" evidence="7">
    <location>
        <begin position="205"/>
        <end position="226"/>
    </location>
</feature>
<proteinExistence type="inferred from homology"/>
<keyword evidence="6 7" id="KW-0472">Membrane</keyword>
<evidence type="ECO:0000256" key="5">
    <source>
        <dbReference type="ARBA" id="ARBA00022989"/>
    </source>
</evidence>
<dbReference type="GO" id="GO:0055085">
    <property type="term" value="P:transmembrane transport"/>
    <property type="evidence" value="ECO:0007669"/>
    <property type="project" value="InterPro"/>
</dbReference>
<dbReference type="EMBL" id="FUHW01000038">
    <property type="protein sequence ID" value="SJM68653.1"/>
    <property type="molecule type" value="Genomic_DNA"/>
</dbReference>
<evidence type="ECO:0000256" key="3">
    <source>
        <dbReference type="ARBA" id="ARBA00022475"/>
    </source>
</evidence>
<dbReference type="PRINTS" id="PR00173">
    <property type="entry name" value="EDTRNSPORT"/>
</dbReference>
<feature type="transmembrane region" description="Helical" evidence="7">
    <location>
        <begin position="142"/>
        <end position="159"/>
    </location>
</feature>
<dbReference type="InterPro" id="IPR035906">
    <property type="entry name" value="MetI-like_sf"/>
</dbReference>
<feature type="domain" description="ABC transmembrane type-1" evidence="8">
    <location>
        <begin position="103"/>
        <end position="503"/>
    </location>
</feature>
<feature type="transmembrane region" description="Helical" evidence="7">
    <location>
        <begin position="284"/>
        <end position="307"/>
    </location>
</feature>
<feature type="transmembrane region" description="Helical" evidence="7">
    <location>
        <begin position="232"/>
        <end position="248"/>
    </location>
</feature>
<dbReference type="GO" id="GO:0005886">
    <property type="term" value="C:plasma membrane"/>
    <property type="evidence" value="ECO:0007669"/>
    <property type="project" value="UniProtKB-SubCell"/>
</dbReference>
<keyword evidence="3" id="KW-1003">Cell membrane</keyword>
<comment type="similarity">
    <text evidence="7">Belongs to the binding-protein-dependent transport system permease family.</text>
</comment>
<accession>A0A1R4GKP1</accession>
<evidence type="ECO:0000259" key="8">
    <source>
        <dbReference type="PROSITE" id="PS50928"/>
    </source>
</evidence>
<keyword evidence="4 7" id="KW-0812">Transmembrane</keyword>
<dbReference type="PANTHER" id="PTHR30465:SF0">
    <property type="entry name" value="OLIGOPEPTIDE TRANSPORT SYSTEM PERMEASE PROTEIN APPB"/>
    <property type="match status" value="1"/>
</dbReference>
<dbReference type="RefSeq" id="WP_086999579.1">
    <property type="nucleotide sequence ID" value="NZ_FUHW01000038.1"/>
</dbReference>
<feature type="transmembrane region" description="Helical" evidence="7">
    <location>
        <begin position="319"/>
        <end position="338"/>
    </location>
</feature>
<gene>
    <name evidence="9" type="ORF">FM101_11180</name>
</gene>
<keyword evidence="10" id="KW-1185">Reference proteome</keyword>
<reference evidence="9 10" key="1">
    <citation type="submission" date="2017-02" db="EMBL/GenBank/DDBJ databases">
        <authorList>
            <person name="Peterson S.W."/>
        </authorList>
    </citation>
    <scope>NUCLEOTIDE SEQUENCE [LARGE SCALE GENOMIC DNA]</scope>
    <source>
        <strain evidence="9 10">B Ar 00.02</strain>
    </source>
</reference>
<feature type="transmembrane region" description="Helical" evidence="7">
    <location>
        <begin position="375"/>
        <end position="394"/>
    </location>
</feature>
<dbReference type="InterPro" id="IPR000515">
    <property type="entry name" value="MetI-like"/>
</dbReference>
<name>A0A1R4GKP1_9MICC</name>
<dbReference type="Proteomes" id="UP000195913">
    <property type="component" value="Unassembled WGS sequence"/>
</dbReference>
<feature type="transmembrane region" description="Helical" evidence="7">
    <location>
        <begin position="107"/>
        <end position="130"/>
    </location>
</feature>
<evidence type="ECO:0000256" key="7">
    <source>
        <dbReference type="RuleBase" id="RU363032"/>
    </source>
</evidence>
<sequence length="514" mass="55170">MVTYIIRRLVTAVLILLGASFVVYQLTAAAGDPLGDLRESNAPNKDQLIQQRVALLDLGTPAPLRYFKWLGGAAQCVVPLVGKCDLGQAINGEPVVNALGRAAGQTILLITAATVLAIVIGIGLGIITALRQYSTLDYSVTFMAFLFFSLPIFWIAVLLKEFGAIGFNDFLRDPVFSPMSILITSICLGIVVVLFMSGNYLQRSIGFVIGAAATAGLMYALSVTGWFRSPGLGPILIALFGVGVAYLATQLTAGVKNRKALYSSLLMVLAGLIAYYALNPLFSGISGWGVLGLFAATIVVGCVVGWFMGGYDRGQSMRAAALSAFFIAGLVMLDRFMVEWPSYFSNGRVRGRPIATIGSSTPNLEGNWWIQNLDLFTHLLLPTVALLLVSLASYSRYSRASMLEIMQMDYIRTARAKGLPERTVVMRHAFRNALIPLATLVAFDIGGLIGGAVITERVFAFTGMGNLFVASLLPIPDPNPVMGVFLVTGLLALVFNLIADLAYSVLDPRVRVKA</sequence>
<feature type="transmembrane region" description="Helical" evidence="7">
    <location>
        <begin position="179"/>
        <end position="198"/>
    </location>
</feature>
<dbReference type="AlphaFoldDB" id="A0A1R4GKP1"/>
<protein>
    <submittedName>
        <fullName evidence="9">Oligopeptide transport system permease protein OppB (TC 3.A.1.5.1)</fullName>
    </submittedName>
</protein>
<dbReference type="Pfam" id="PF00528">
    <property type="entry name" value="BPD_transp_1"/>
    <property type="match status" value="1"/>
</dbReference>